<evidence type="ECO:0000313" key="1">
    <source>
        <dbReference type="EMBL" id="PZF77760.1"/>
    </source>
</evidence>
<dbReference type="Proteomes" id="UP000248795">
    <property type="component" value="Unassembled WGS sequence"/>
</dbReference>
<organism evidence="1 2">
    <name type="scientific">Aestuariivirga litoralis</name>
    <dbReference type="NCBI Taxonomy" id="2650924"/>
    <lineage>
        <taxon>Bacteria</taxon>
        <taxon>Pseudomonadati</taxon>
        <taxon>Pseudomonadota</taxon>
        <taxon>Alphaproteobacteria</taxon>
        <taxon>Hyphomicrobiales</taxon>
        <taxon>Aestuariivirgaceae</taxon>
        <taxon>Aestuariivirga</taxon>
    </lineage>
</organism>
<dbReference type="AlphaFoldDB" id="A0A2W2AYS5"/>
<proteinExistence type="predicted"/>
<gene>
    <name evidence="1" type="ORF">DK847_04840</name>
</gene>
<dbReference type="EMBL" id="QKVK01000002">
    <property type="protein sequence ID" value="PZF77760.1"/>
    <property type="molecule type" value="Genomic_DNA"/>
</dbReference>
<name>A0A2W2AYS5_9HYPH</name>
<evidence type="ECO:0008006" key="3">
    <source>
        <dbReference type="Google" id="ProtNLM"/>
    </source>
</evidence>
<keyword evidence="2" id="KW-1185">Reference proteome</keyword>
<evidence type="ECO:0000313" key="2">
    <source>
        <dbReference type="Proteomes" id="UP000248795"/>
    </source>
</evidence>
<accession>A0A2W2AYS5</accession>
<dbReference type="RefSeq" id="WP_111196508.1">
    <property type="nucleotide sequence ID" value="NZ_QKVK01000002.1"/>
</dbReference>
<protein>
    <recommendedName>
        <fullName evidence="3">DUF1254 domain-containing protein</fullName>
    </recommendedName>
</protein>
<sequence length="189" mass="20631">MKKHLFWFLVAVVAGVMAHSAFALFVPGWWFSREVRQLAREHGKNSFFILSPEEQAKLFPGLPRFGVTGVCVFDVAKGNVTFAADLPDGFWITTIYTDKAEAIYSVNNRQSGANSFTVSLSRAPGLIEQVIKATEKEAIAEIDSGWTVNSPEPRGLAVVWYPTPEIGLRTLAAQQVARSRCTAGPAGEG</sequence>
<reference evidence="2" key="1">
    <citation type="submission" date="2018-06" db="EMBL/GenBank/DDBJ databases">
        <title>Aestuariibacter litoralis strain KCTC 52945T.</title>
        <authorList>
            <person name="Li X."/>
            <person name="Salam N."/>
            <person name="Li J.-L."/>
            <person name="Chen Y.-M."/>
            <person name="Yang Z.-W."/>
            <person name="Zhang L.-Y."/>
            <person name="Han M.-X."/>
            <person name="Xiao M."/>
            <person name="Li W.-J."/>
        </authorList>
    </citation>
    <scope>NUCLEOTIDE SEQUENCE [LARGE SCALE GENOMIC DNA]</scope>
    <source>
        <strain evidence="2">KCTC 52945</strain>
    </source>
</reference>
<comment type="caution">
    <text evidence="1">The sequence shown here is derived from an EMBL/GenBank/DDBJ whole genome shotgun (WGS) entry which is preliminary data.</text>
</comment>